<dbReference type="Pfam" id="PF02714">
    <property type="entry name" value="RSN1_7TM"/>
    <property type="match status" value="1"/>
</dbReference>
<evidence type="ECO:0000259" key="10">
    <source>
        <dbReference type="Pfam" id="PF02714"/>
    </source>
</evidence>
<evidence type="ECO:0000259" key="11">
    <source>
        <dbReference type="Pfam" id="PF13967"/>
    </source>
</evidence>
<sequence length="937" mass="106824">MSDSSSGINVNQQDDSDITLQGMATQLGINAAIAIVILMVFNILRPNNSTVYAPRYKYSNRTKKPPSIGPGLFSWFRVILQTSDDILLEKIGYDAVLFIGFIRMLRQLMLIMTIVGVCVLIPLNIIATRFSGVGTWAFSLLIYHHLWRYYHRYVAFRQEYFHSYDYQRSPHSRTLIIFNVPSAMQSDEALADWLSNMGLKYPIEQVCIGRNNHALAKAVEEHEKVVRKLEDVLSSYLKDGTGLQERPRPQKRLGGWCCCGGRKVDAIDHYTKRMQQLTEDIQEMRSNIYNNKPTNYGWISFSQVAWAHATAQQLSSPSSPLFRLPTQLIKGAQPRVELAPQPKDILWSNLALNEHIRNGKRLIVTFVYYAFVFFWFIPSSFLSASSNVTDFIRLFPNADVFIRHNKGFVALLSAWFTPIIMAIFFLILPVIMRILSQQQGSLTETSLDRQVFAKLYTFFVVNNLLVFTIASTLMQMYSQIKQAVEGNETLSASDFFTSVGQNLAQVAKNLTDVSTYWLSYVTLRSVGVIINLAQLFVLISITFRKWFTNPSPRQLQEFTRPTQFDYPVFFNLLIFFFTVGLIYSVISPLVLPFTLVYFMLATVVFKYLLMYVFVTRTETGGQMWRILFNRLLVSVILFQVVMIGILKLKSANVPSFVCVPLPILTLLFKFYCLRRLDPHVYYIQPRSADGKNEEYDIDTKRVSYGPESALPQQDTAFPWTTASSTASRGPKIQRRYGDPAFFSELTVPMVHEKVRHLLPLIYGTDSRAQEKVVTSKLTRQKSVRHLSMLQMPDGHGLPFQSVNETELENDDCTEGLAGYYKFEDDDEHPGQPPTENHNHDQLTDLVVGGSATPLPAATLFAPNKRKSLLGRITPQRSTSMYNPVAHDPYSATRPLMMQDDSSQGHLPSSSAYSDQHDGHPMDRFDSVEMEHLPTTRH</sequence>
<comment type="similarity">
    <text evidence="2">Belongs to the CSC1 (TC 1.A.17) family.</text>
</comment>
<proteinExistence type="inferred from homology"/>
<dbReference type="PANTHER" id="PTHR13018:SF149">
    <property type="entry name" value="DOMAIN PROTEIN, PUTATIVE (AFU_ORTHOLOGUE AFUA_3G11660)-RELATED"/>
    <property type="match status" value="1"/>
</dbReference>
<dbReference type="Pfam" id="PF14703">
    <property type="entry name" value="PHM7_cyt"/>
    <property type="match status" value="1"/>
</dbReference>
<evidence type="ECO:0000313" key="14">
    <source>
        <dbReference type="Proteomes" id="UP000242146"/>
    </source>
</evidence>
<feature type="transmembrane region" description="Helical" evidence="9">
    <location>
        <begin position="366"/>
        <end position="388"/>
    </location>
</feature>
<evidence type="ECO:0000256" key="2">
    <source>
        <dbReference type="ARBA" id="ARBA00007779"/>
    </source>
</evidence>
<comment type="subcellular location">
    <subcellularLocation>
        <location evidence="1">Membrane</location>
        <topology evidence="1">Multi-pass membrane protein</topology>
    </subcellularLocation>
</comment>
<feature type="compositionally biased region" description="Basic and acidic residues" evidence="8">
    <location>
        <begin position="914"/>
        <end position="937"/>
    </location>
</feature>
<feature type="compositionally biased region" description="Polar residues" evidence="8">
    <location>
        <begin position="899"/>
        <end position="913"/>
    </location>
</feature>
<dbReference type="Proteomes" id="UP000242146">
    <property type="component" value="Unassembled WGS sequence"/>
</dbReference>
<feature type="transmembrane region" description="Helical" evidence="9">
    <location>
        <begin position="408"/>
        <end position="435"/>
    </location>
</feature>
<keyword evidence="14" id="KW-1185">Reference proteome</keyword>
<evidence type="ECO:0000256" key="4">
    <source>
        <dbReference type="ARBA" id="ARBA00022692"/>
    </source>
</evidence>
<dbReference type="GO" id="GO:0005886">
    <property type="term" value="C:plasma membrane"/>
    <property type="evidence" value="ECO:0007669"/>
    <property type="project" value="TreeGrafter"/>
</dbReference>
<keyword evidence="4 9" id="KW-0812">Transmembrane</keyword>
<feature type="region of interest" description="Disordered" evidence="8">
    <location>
        <begin position="872"/>
        <end position="937"/>
    </location>
</feature>
<evidence type="ECO:0000256" key="8">
    <source>
        <dbReference type="SAM" id="MobiDB-lite"/>
    </source>
</evidence>
<dbReference type="InterPro" id="IPR032880">
    <property type="entry name" value="CSC1/OSCA1-like_N"/>
</dbReference>
<evidence type="ECO:0000256" key="1">
    <source>
        <dbReference type="ARBA" id="ARBA00004141"/>
    </source>
</evidence>
<evidence type="ECO:0000256" key="3">
    <source>
        <dbReference type="ARBA" id="ARBA00022448"/>
    </source>
</evidence>
<evidence type="ECO:0000256" key="9">
    <source>
        <dbReference type="SAM" id="Phobius"/>
    </source>
</evidence>
<dbReference type="InterPro" id="IPR003864">
    <property type="entry name" value="CSC1/OSCA1-like_7TM"/>
</dbReference>
<dbReference type="GO" id="GO:0005227">
    <property type="term" value="F:calcium-activated cation channel activity"/>
    <property type="evidence" value="ECO:0007669"/>
    <property type="project" value="InterPro"/>
</dbReference>
<protein>
    <submittedName>
        <fullName evidence="13">DUF221-domain-containing protein</fullName>
    </submittedName>
</protein>
<keyword evidence="3" id="KW-0813">Transport</keyword>
<dbReference type="STRING" id="101127.A0A1X2GJC8"/>
<reference evidence="13 14" key="1">
    <citation type="submission" date="2016-07" db="EMBL/GenBank/DDBJ databases">
        <title>Pervasive Adenine N6-methylation of Active Genes in Fungi.</title>
        <authorList>
            <consortium name="DOE Joint Genome Institute"/>
            <person name="Mondo S.J."/>
            <person name="Dannebaum R.O."/>
            <person name="Kuo R.C."/>
            <person name="Labutti K."/>
            <person name="Haridas S."/>
            <person name="Kuo A."/>
            <person name="Salamov A."/>
            <person name="Ahrendt S.R."/>
            <person name="Lipzen A."/>
            <person name="Sullivan W."/>
            <person name="Andreopoulos W.B."/>
            <person name="Clum A."/>
            <person name="Lindquist E."/>
            <person name="Daum C."/>
            <person name="Ramamoorthy G.K."/>
            <person name="Gryganskyi A."/>
            <person name="Culley D."/>
            <person name="Magnuson J.K."/>
            <person name="James T.Y."/>
            <person name="O'Malley M.A."/>
            <person name="Stajich J.E."/>
            <person name="Spatafora J.W."/>
            <person name="Visel A."/>
            <person name="Grigoriev I.V."/>
        </authorList>
    </citation>
    <scope>NUCLEOTIDE SEQUENCE [LARGE SCALE GENOMIC DNA]</scope>
    <source>
        <strain evidence="13 14">NRRL 3301</strain>
    </source>
</reference>
<comment type="caution">
    <text evidence="13">The sequence shown here is derived from an EMBL/GenBank/DDBJ whole genome shotgun (WGS) entry which is preliminary data.</text>
</comment>
<evidence type="ECO:0000256" key="7">
    <source>
        <dbReference type="SAM" id="Coils"/>
    </source>
</evidence>
<feature type="transmembrane region" description="Helical" evidence="9">
    <location>
        <begin position="592"/>
        <end position="614"/>
    </location>
</feature>
<feature type="region of interest" description="Disordered" evidence="8">
    <location>
        <begin position="821"/>
        <end position="841"/>
    </location>
</feature>
<dbReference type="Pfam" id="PF13967">
    <property type="entry name" value="RSN1_TM"/>
    <property type="match status" value="1"/>
</dbReference>
<feature type="transmembrane region" description="Helical" evidence="9">
    <location>
        <begin position="626"/>
        <end position="646"/>
    </location>
</feature>
<dbReference type="InterPro" id="IPR045122">
    <property type="entry name" value="Csc1-like"/>
</dbReference>
<feature type="transmembrane region" description="Helical" evidence="9">
    <location>
        <begin position="652"/>
        <end position="672"/>
    </location>
</feature>
<evidence type="ECO:0000256" key="6">
    <source>
        <dbReference type="ARBA" id="ARBA00023136"/>
    </source>
</evidence>
<evidence type="ECO:0000313" key="13">
    <source>
        <dbReference type="EMBL" id="ORX55060.1"/>
    </source>
</evidence>
<keyword evidence="5 9" id="KW-1133">Transmembrane helix</keyword>
<feature type="domain" description="CSC1/OSCA1-like N-terminal transmembrane" evidence="11">
    <location>
        <begin position="24"/>
        <end position="127"/>
    </location>
</feature>
<organism evidence="13 14">
    <name type="scientific">Hesseltinella vesiculosa</name>
    <dbReference type="NCBI Taxonomy" id="101127"/>
    <lineage>
        <taxon>Eukaryota</taxon>
        <taxon>Fungi</taxon>
        <taxon>Fungi incertae sedis</taxon>
        <taxon>Mucoromycota</taxon>
        <taxon>Mucoromycotina</taxon>
        <taxon>Mucoromycetes</taxon>
        <taxon>Mucorales</taxon>
        <taxon>Cunninghamellaceae</taxon>
        <taxon>Hesseltinella</taxon>
    </lineage>
</organism>
<feature type="transmembrane region" description="Helical" evidence="9">
    <location>
        <begin position="23"/>
        <end position="44"/>
    </location>
</feature>
<keyword evidence="7" id="KW-0175">Coiled coil</keyword>
<evidence type="ECO:0000256" key="5">
    <source>
        <dbReference type="ARBA" id="ARBA00022989"/>
    </source>
</evidence>
<feature type="transmembrane region" description="Helical" evidence="9">
    <location>
        <begin position="564"/>
        <end position="586"/>
    </location>
</feature>
<feature type="domain" description="CSC1/OSCA1-like 7TM region" evidence="10">
    <location>
        <begin position="360"/>
        <end position="645"/>
    </location>
</feature>
<feature type="domain" description="CSC1/OSCA1-like cytosolic" evidence="12">
    <location>
        <begin position="172"/>
        <end position="349"/>
    </location>
</feature>
<feature type="transmembrane region" description="Helical" evidence="9">
    <location>
        <begin position="517"/>
        <end position="543"/>
    </location>
</feature>
<feature type="transmembrane region" description="Helical" evidence="9">
    <location>
        <begin position="108"/>
        <end position="127"/>
    </location>
</feature>
<dbReference type="PANTHER" id="PTHR13018">
    <property type="entry name" value="PROBABLE MEMBRANE PROTEIN DUF221-RELATED"/>
    <property type="match status" value="1"/>
</dbReference>
<evidence type="ECO:0000259" key="12">
    <source>
        <dbReference type="Pfam" id="PF14703"/>
    </source>
</evidence>
<dbReference type="EMBL" id="MCGT01000012">
    <property type="protein sequence ID" value="ORX55060.1"/>
    <property type="molecule type" value="Genomic_DNA"/>
</dbReference>
<feature type="transmembrane region" description="Helical" evidence="9">
    <location>
        <begin position="133"/>
        <end position="150"/>
    </location>
</feature>
<feature type="coiled-coil region" evidence="7">
    <location>
        <begin position="212"/>
        <end position="239"/>
    </location>
</feature>
<dbReference type="InterPro" id="IPR027815">
    <property type="entry name" value="CSC1/OSCA1-like_cyt"/>
</dbReference>
<name>A0A1X2GJC8_9FUNG</name>
<dbReference type="OrthoDB" id="2150324at2759"/>
<keyword evidence="6 9" id="KW-0472">Membrane</keyword>
<gene>
    <name evidence="13" type="ORF">DM01DRAFT_1345408</name>
</gene>
<accession>A0A1X2GJC8</accession>
<dbReference type="AlphaFoldDB" id="A0A1X2GJC8"/>
<feature type="transmembrane region" description="Helical" evidence="9">
    <location>
        <begin position="455"/>
        <end position="477"/>
    </location>
</feature>